<keyword evidence="3 6" id="KW-1133">Transmembrane helix</keyword>
<dbReference type="GO" id="GO:0005506">
    <property type="term" value="F:iron ion binding"/>
    <property type="evidence" value="ECO:0007669"/>
    <property type="project" value="InterPro"/>
</dbReference>
<dbReference type="Proteomes" id="UP000190776">
    <property type="component" value="Unassembled WGS sequence"/>
</dbReference>
<evidence type="ECO:0000256" key="5">
    <source>
        <dbReference type="SAM" id="MobiDB-lite"/>
    </source>
</evidence>
<dbReference type="EMBL" id="LAQI01000029">
    <property type="protein sequence ID" value="KKY26966.1"/>
    <property type="molecule type" value="Genomic_DNA"/>
</dbReference>
<dbReference type="GO" id="GO:0016491">
    <property type="term" value="F:oxidoreductase activity"/>
    <property type="evidence" value="ECO:0007669"/>
    <property type="project" value="InterPro"/>
</dbReference>
<reference evidence="9 11" key="1">
    <citation type="submission" date="2015-03" db="EMBL/GenBank/DDBJ databases">
        <authorList>
            <person name="Morales-Cruz A."/>
            <person name="Amrine K.C."/>
            <person name="Cantu D."/>
        </authorList>
    </citation>
    <scope>NUCLEOTIDE SEQUENCE [LARGE SCALE GENOMIC DNA]</scope>
    <source>
        <strain evidence="9">DS831</strain>
    </source>
</reference>
<evidence type="ECO:0000256" key="4">
    <source>
        <dbReference type="ARBA" id="ARBA00023136"/>
    </source>
</evidence>
<gene>
    <name evidence="8" type="primary">SUR2</name>
    <name evidence="10" type="ORF">BK809_0001225</name>
    <name evidence="8" type="ORF">SLS55_005423</name>
    <name evidence="9" type="ORF">UCDDS831_g01014</name>
</gene>
<evidence type="ECO:0000256" key="2">
    <source>
        <dbReference type="ARBA" id="ARBA00022692"/>
    </source>
</evidence>
<keyword evidence="13" id="KW-1185">Reference proteome</keyword>
<dbReference type="Proteomes" id="UP001430584">
    <property type="component" value="Unassembled WGS sequence"/>
</dbReference>
<dbReference type="Proteomes" id="UP000034182">
    <property type="component" value="Unassembled WGS sequence"/>
</dbReference>
<reference evidence="10 12" key="3">
    <citation type="submission" date="2017-01" db="EMBL/GenBank/DDBJ databases">
        <title>Draft genome sequence of Diplodia seriata F98.1, a fungal species involved in grapevine trunk diseases.</title>
        <authorList>
            <person name="Robert-Siegwald G."/>
            <person name="Vallet J."/>
            <person name="Abou-Mansour E."/>
            <person name="Xu J."/>
            <person name="Rey P."/>
            <person name="Bertsch C."/>
            <person name="Rego C."/>
            <person name="Larignon P."/>
            <person name="Fontaine F."/>
            <person name="Lebrun M.-H."/>
        </authorList>
    </citation>
    <scope>NUCLEOTIDE SEQUENCE [LARGE SCALE GENOMIC DNA]</scope>
    <source>
        <strain evidence="10 12">F98.1</strain>
    </source>
</reference>
<evidence type="ECO:0000256" key="1">
    <source>
        <dbReference type="ARBA" id="ARBA00004370"/>
    </source>
</evidence>
<dbReference type="GeneID" id="92009508"/>
<dbReference type="InterPro" id="IPR006694">
    <property type="entry name" value="Fatty_acid_hydroxylase"/>
</dbReference>
<evidence type="ECO:0000313" key="8">
    <source>
        <dbReference type="EMBL" id="KAL0259686.1"/>
    </source>
</evidence>
<proteinExistence type="predicted"/>
<feature type="region of interest" description="Disordered" evidence="5">
    <location>
        <begin position="367"/>
        <end position="442"/>
    </location>
</feature>
<feature type="transmembrane region" description="Helical" evidence="6">
    <location>
        <begin position="32"/>
        <end position="52"/>
    </location>
</feature>
<evidence type="ECO:0000313" key="10">
    <source>
        <dbReference type="EMBL" id="OMP83033.1"/>
    </source>
</evidence>
<dbReference type="STRING" id="420778.A0A0G2EY26"/>
<evidence type="ECO:0000256" key="6">
    <source>
        <dbReference type="SAM" id="Phobius"/>
    </source>
</evidence>
<feature type="domain" description="Fatty acid hydroxylase" evidence="7">
    <location>
        <begin position="202"/>
        <end position="338"/>
    </location>
</feature>
<evidence type="ECO:0000313" key="9">
    <source>
        <dbReference type="EMBL" id="KKY26966.1"/>
    </source>
</evidence>
<evidence type="ECO:0000256" key="3">
    <source>
        <dbReference type="ARBA" id="ARBA00022989"/>
    </source>
</evidence>
<accession>A0A0G2EY26</accession>
<dbReference type="EMBL" id="MSZU01000113">
    <property type="protein sequence ID" value="OMP83033.1"/>
    <property type="molecule type" value="Genomic_DNA"/>
</dbReference>
<dbReference type="RefSeq" id="XP_066632715.1">
    <property type="nucleotide sequence ID" value="XM_066776873.1"/>
</dbReference>
<dbReference type="InterPro" id="IPR050307">
    <property type="entry name" value="Sterol_Desaturase_Related"/>
</dbReference>
<feature type="transmembrane region" description="Helical" evidence="6">
    <location>
        <begin position="191"/>
        <end position="215"/>
    </location>
</feature>
<dbReference type="GO" id="GO:0008610">
    <property type="term" value="P:lipid biosynthetic process"/>
    <property type="evidence" value="ECO:0007669"/>
    <property type="project" value="InterPro"/>
</dbReference>
<reference evidence="8 13" key="4">
    <citation type="submission" date="2024-02" db="EMBL/GenBank/DDBJ databases">
        <title>De novo assembly and annotation of 12 fungi associated with fruit tree decline syndrome in Ontario, Canada.</title>
        <authorList>
            <person name="Sulman M."/>
            <person name="Ellouze W."/>
            <person name="Ilyukhin E."/>
        </authorList>
    </citation>
    <scope>NUCLEOTIDE SEQUENCE [LARGE SCALE GENOMIC DNA]</scope>
    <source>
        <strain evidence="8 13">FDS-637</strain>
    </source>
</reference>
<comment type="caution">
    <text evidence="9">The sequence shown here is derived from an EMBL/GenBank/DDBJ whole genome shotgun (WGS) entry which is preliminary data.</text>
</comment>
<dbReference type="EMBL" id="JAJVCZ030000005">
    <property type="protein sequence ID" value="KAL0259686.1"/>
    <property type="molecule type" value="Genomic_DNA"/>
</dbReference>
<dbReference type="AlphaFoldDB" id="A0A0G2EY26"/>
<evidence type="ECO:0000313" key="11">
    <source>
        <dbReference type="Proteomes" id="UP000034182"/>
    </source>
</evidence>
<keyword evidence="2 6" id="KW-0812">Transmembrane</keyword>
<organism evidence="9 11">
    <name type="scientific">Diplodia seriata</name>
    <dbReference type="NCBI Taxonomy" id="420778"/>
    <lineage>
        <taxon>Eukaryota</taxon>
        <taxon>Fungi</taxon>
        <taxon>Dikarya</taxon>
        <taxon>Ascomycota</taxon>
        <taxon>Pezizomycotina</taxon>
        <taxon>Dothideomycetes</taxon>
        <taxon>Dothideomycetes incertae sedis</taxon>
        <taxon>Botryosphaeriales</taxon>
        <taxon>Botryosphaeriaceae</taxon>
        <taxon>Diplodia</taxon>
    </lineage>
</organism>
<name>A0A0G2EY26_9PEZI</name>
<comment type="subcellular location">
    <subcellularLocation>
        <location evidence="1">Membrane</location>
    </subcellularLocation>
</comment>
<dbReference type="OrthoDB" id="408954at2759"/>
<evidence type="ECO:0000259" key="7">
    <source>
        <dbReference type="Pfam" id="PF04116"/>
    </source>
</evidence>
<reference evidence="9 11" key="2">
    <citation type="submission" date="2015-05" db="EMBL/GenBank/DDBJ databases">
        <title>Distinctive expansion of gene families associated with plant cell wall degradation and secondary metabolism in the genomes of grapevine trunk pathogens.</title>
        <authorList>
            <person name="Lawrence D.P."/>
            <person name="Travadon R."/>
            <person name="Rolshausen P.E."/>
            <person name="Baumgartner K."/>
        </authorList>
    </citation>
    <scope>NUCLEOTIDE SEQUENCE [LARGE SCALE GENOMIC DNA]</scope>
    <source>
        <strain evidence="9">DS831</strain>
    </source>
</reference>
<dbReference type="Pfam" id="PF04116">
    <property type="entry name" value="FA_hydroxylase"/>
    <property type="match status" value="1"/>
</dbReference>
<keyword evidence="4 6" id="KW-0472">Membrane</keyword>
<evidence type="ECO:0000313" key="13">
    <source>
        <dbReference type="Proteomes" id="UP001430584"/>
    </source>
</evidence>
<sequence>MENATIASGLPPLPDYTLYPLPPLVPGIPDKYLTLALPIIAYWSVSMIFHFIDLWDLFPQHRLHTPVELTQRNHVSRYEVFRDVVLQHFIQTVAGAALAWSDPEPTFGQEDYDVAVWAQRIRFAERAIPYLLGAIGFNAPAFAKDLSESRPMLAGALAGGRYPWLTQEIVSGDQLLTAPAFASWELSLAKFVYWIGIPAIQFLVAVLIVDTWQYFWHRAMHLNKWLYTTFHSRHHRLYVPYAYGALYNHPVEGFLLDTLGAGIAYLVTGMSIRQSMWFFTGSTIKTVDDHCGYAFPLDPLQFITSNNALYHDIHHQSWGIKTNFSQPFFTFWDKLLGTMWTGGDVKHKYERARKAAEKKADINVLKPQFLPPALKPDNASTSEPASEVESVKEQPQPALRRSPRKKDPSASQQTANLKGLRDRVNSNLQGKGPNVLGVESSH</sequence>
<evidence type="ECO:0000313" key="12">
    <source>
        <dbReference type="Proteomes" id="UP000190776"/>
    </source>
</evidence>
<dbReference type="GO" id="GO:0016020">
    <property type="term" value="C:membrane"/>
    <property type="evidence" value="ECO:0007669"/>
    <property type="project" value="UniProtKB-SubCell"/>
</dbReference>
<dbReference type="PANTHER" id="PTHR11863">
    <property type="entry name" value="STEROL DESATURASE"/>
    <property type="match status" value="1"/>
</dbReference>
<protein>
    <submittedName>
        <fullName evidence="10">Putative hydroxylase</fullName>
    </submittedName>
    <submittedName>
        <fullName evidence="9">Putative sphinganine hydroxylase sur2</fullName>
    </submittedName>
    <submittedName>
        <fullName evidence="8">Sphingolipid C4-hydroxylase sur2</fullName>
    </submittedName>
</protein>